<dbReference type="GO" id="GO:0000976">
    <property type="term" value="F:transcription cis-regulatory region binding"/>
    <property type="evidence" value="ECO:0007669"/>
    <property type="project" value="TreeGrafter"/>
</dbReference>
<dbReference type="RefSeq" id="WP_085760005.1">
    <property type="nucleotide sequence ID" value="NZ_CP019343.1"/>
</dbReference>
<dbReference type="Gene3D" id="1.10.357.10">
    <property type="entry name" value="Tetracycline Repressor, domain 2"/>
    <property type="match status" value="1"/>
</dbReference>
<name>A0A1X9NFJ7_9GAMM</name>
<dbReference type="InterPro" id="IPR001647">
    <property type="entry name" value="HTH_TetR"/>
</dbReference>
<evidence type="ECO:0000256" key="2">
    <source>
        <dbReference type="ARBA" id="ARBA00023125"/>
    </source>
</evidence>
<accession>A0A1X9NFJ7</accession>
<dbReference type="OrthoDB" id="8982136at2"/>
<organism evidence="6 7">
    <name type="scientific">Oceanicoccus sagamiensis</name>
    <dbReference type="NCBI Taxonomy" id="716816"/>
    <lineage>
        <taxon>Bacteria</taxon>
        <taxon>Pseudomonadati</taxon>
        <taxon>Pseudomonadota</taxon>
        <taxon>Gammaproteobacteria</taxon>
        <taxon>Cellvibrionales</taxon>
        <taxon>Spongiibacteraceae</taxon>
        <taxon>Oceanicoccus</taxon>
    </lineage>
</organism>
<feature type="domain" description="HTH tetR-type" evidence="5">
    <location>
        <begin position="21"/>
        <end position="81"/>
    </location>
</feature>
<dbReference type="AlphaFoldDB" id="A0A1X9NFJ7"/>
<dbReference type="InterPro" id="IPR009057">
    <property type="entry name" value="Homeodomain-like_sf"/>
</dbReference>
<feature type="DNA-binding region" description="H-T-H motif" evidence="4">
    <location>
        <begin position="44"/>
        <end position="63"/>
    </location>
</feature>
<sequence>MTKSRSNNVVSIKKAVKADTGSAREKIIDALVALITEQGFVAATNRRVAEWAEVSQSTVQYHFSTKARMFEAVLQRCHAEFLQLVDNDALLSGRLEARANLFVVLSWRHYQSALYLATIEILMATRSQREIVTLTQLTDHQAVEQRQRIREIFPECQLDDRALAEVLTSTHVFLTGLTVETILEPKLVNIGGYLRRCTRAMVVMLKTPV</sequence>
<dbReference type="EMBL" id="CP019343">
    <property type="protein sequence ID" value="ARN75814.1"/>
    <property type="molecule type" value="Genomic_DNA"/>
</dbReference>
<keyword evidence="2 4" id="KW-0238">DNA-binding</keyword>
<dbReference type="Proteomes" id="UP000193450">
    <property type="component" value="Chromosome"/>
</dbReference>
<keyword evidence="3" id="KW-0804">Transcription</keyword>
<dbReference type="InterPro" id="IPR050109">
    <property type="entry name" value="HTH-type_TetR-like_transc_reg"/>
</dbReference>
<dbReference type="PRINTS" id="PR00455">
    <property type="entry name" value="HTHTETR"/>
</dbReference>
<dbReference type="GO" id="GO:0003700">
    <property type="term" value="F:DNA-binding transcription factor activity"/>
    <property type="evidence" value="ECO:0007669"/>
    <property type="project" value="TreeGrafter"/>
</dbReference>
<evidence type="ECO:0000259" key="5">
    <source>
        <dbReference type="PROSITE" id="PS50977"/>
    </source>
</evidence>
<proteinExistence type="predicted"/>
<dbReference type="Pfam" id="PF00440">
    <property type="entry name" value="TetR_N"/>
    <property type="match status" value="1"/>
</dbReference>
<dbReference type="STRING" id="716816.BST96_17890"/>
<evidence type="ECO:0000256" key="3">
    <source>
        <dbReference type="ARBA" id="ARBA00023163"/>
    </source>
</evidence>
<evidence type="ECO:0000313" key="6">
    <source>
        <dbReference type="EMBL" id="ARN75814.1"/>
    </source>
</evidence>
<reference evidence="6 7" key="1">
    <citation type="submission" date="2016-11" db="EMBL/GenBank/DDBJ databases">
        <title>Trade-off between light-utilization and light-protection in marine flavobacteria.</title>
        <authorList>
            <person name="Kumagai Y."/>
        </authorList>
    </citation>
    <scope>NUCLEOTIDE SEQUENCE [LARGE SCALE GENOMIC DNA]</scope>
    <source>
        <strain evidence="6 7">NBRC 107125</strain>
    </source>
</reference>
<keyword evidence="7" id="KW-1185">Reference proteome</keyword>
<dbReference type="PANTHER" id="PTHR30055">
    <property type="entry name" value="HTH-TYPE TRANSCRIPTIONAL REGULATOR RUTR"/>
    <property type="match status" value="1"/>
</dbReference>
<dbReference type="KEGG" id="osg:BST96_17890"/>
<evidence type="ECO:0000256" key="4">
    <source>
        <dbReference type="PROSITE-ProRule" id="PRU00335"/>
    </source>
</evidence>
<dbReference type="PANTHER" id="PTHR30055:SF234">
    <property type="entry name" value="HTH-TYPE TRANSCRIPTIONAL REGULATOR BETI"/>
    <property type="match status" value="1"/>
</dbReference>
<dbReference type="PROSITE" id="PS50977">
    <property type="entry name" value="HTH_TETR_2"/>
    <property type="match status" value="1"/>
</dbReference>
<evidence type="ECO:0000313" key="7">
    <source>
        <dbReference type="Proteomes" id="UP000193450"/>
    </source>
</evidence>
<keyword evidence="1" id="KW-0805">Transcription regulation</keyword>
<evidence type="ECO:0000256" key="1">
    <source>
        <dbReference type="ARBA" id="ARBA00023015"/>
    </source>
</evidence>
<dbReference type="SUPFAM" id="SSF46689">
    <property type="entry name" value="Homeodomain-like"/>
    <property type="match status" value="1"/>
</dbReference>
<gene>
    <name evidence="6" type="ORF">BST96_17890</name>
</gene>
<protein>
    <recommendedName>
        <fullName evidence="5">HTH tetR-type domain-containing protein</fullName>
    </recommendedName>
</protein>